<protein>
    <submittedName>
        <fullName evidence="1">Uncharacterized protein</fullName>
    </submittedName>
</protein>
<reference evidence="1" key="1">
    <citation type="submission" date="2023-10" db="EMBL/GenBank/DDBJ databases">
        <authorList>
            <person name="Rodriguez Cubillos JULIANA M."/>
            <person name="De Vega J."/>
        </authorList>
    </citation>
    <scope>NUCLEOTIDE SEQUENCE</scope>
</reference>
<gene>
    <name evidence="1" type="ORF">MILVUS5_LOCUS17051</name>
</gene>
<dbReference type="Proteomes" id="UP001177021">
    <property type="component" value="Unassembled WGS sequence"/>
</dbReference>
<sequence length="840" mass="95331">MQGLFFFLFMNSLSFLTTISTSTDTLTSSQILRTTQTLQSSNETFVLGFIPGINLNNFYLAIWYKNSQDTVVWVANRDNPLQNNSTNDGFLKIGDNGNIVLLNSSSNNNLVWSSNQTTVTKNQLVLQLLDNGNLVLRETNVNDPTKYLWQSFDFPTDTLLPSMNLGWNFDKNTEKHLTSWKITGQNPSTGDYSYKIYFHGLPETFLVGSDRSLIYRGGPWNGETFSGLPEAKMQDDTDSIVFNFSWNEHGVYYSFSTINGSIYSRLVLNSYGQLQHFTWNQSTKTWSTKYLYVFLSDDCDQYRKCGPYSICGAHASPVCKCMKGFVPKNERTWNVNDFESDGCVRKTNLDCKSDEFYQMVNVKLPETTKTPVFVNTTMGIKECGDLCRRNCSCTGYANIFVTNGGSGCVMWFGELVDIINYTKGGQDLYIRQAYSKLDIDTNEETNGTAITIAIVIVATIIVATCTYFLWSWASKHSELSSFHFQLFVLTTGKSPQENQSASLIGDVKQVKIEDLPLFEFKNISTATNNFSSANKIGQGGFGSVYKGELPDGLEIAVKRLSRDSGQGLEEFMNEVIVISKLQHRNLVRLLGCCIEEEEKMLVYEYMPNNSLDFYLFDPIKKKVLDWQKRLYVIEGISRGLLYLHRDSRLRIIHRDLKPSNILLDGELNPKISDFGMARIFGGTENECNTRRIVGTYGYMSPEYAMEGLFSDKSDVFSFGVLLLEIISGRKNTSLYNHEQTLNLLGYAWKLWNEDEVVSLIDPQICNPEYLDDILRCIHIGLLCVQEIAKERPTMATVVSMLNSEIVKFPRPFQPGFIQRQIERRGEPSVNRVTVTSLQGR</sequence>
<dbReference type="EMBL" id="CASHSV030000109">
    <property type="protein sequence ID" value="CAJ2648779.1"/>
    <property type="molecule type" value="Genomic_DNA"/>
</dbReference>
<comment type="caution">
    <text evidence="1">The sequence shown here is derived from an EMBL/GenBank/DDBJ whole genome shotgun (WGS) entry which is preliminary data.</text>
</comment>
<evidence type="ECO:0000313" key="2">
    <source>
        <dbReference type="Proteomes" id="UP001177021"/>
    </source>
</evidence>
<proteinExistence type="predicted"/>
<keyword evidence="2" id="KW-1185">Reference proteome</keyword>
<name>A0ACB0JY47_TRIPR</name>
<evidence type="ECO:0000313" key="1">
    <source>
        <dbReference type="EMBL" id="CAJ2648779.1"/>
    </source>
</evidence>
<organism evidence="1 2">
    <name type="scientific">Trifolium pratense</name>
    <name type="common">Red clover</name>
    <dbReference type="NCBI Taxonomy" id="57577"/>
    <lineage>
        <taxon>Eukaryota</taxon>
        <taxon>Viridiplantae</taxon>
        <taxon>Streptophyta</taxon>
        <taxon>Embryophyta</taxon>
        <taxon>Tracheophyta</taxon>
        <taxon>Spermatophyta</taxon>
        <taxon>Magnoliopsida</taxon>
        <taxon>eudicotyledons</taxon>
        <taxon>Gunneridae</taxon>
        <taxon>Pentapetalae</taxon>
        <taxon>rosids</taxon>
        <taxon>fabids</taxon>
        <taxon>Fabales</taxon>
        <taxon>Fabaceae</taxon>
        <taxon>Papilionoideae</taxon>
        <taxon>50 kb inversion clade</taxon>
        <taxon>NPAAA clade</taxon>
        <taxon>Hologalegina</taxon>
        <taxon>IRL clade</taxon>
        <taxon>Trifolieae</taxon>
        <taxon>Trifolium</taxon>
    </lineage>
</organism>
<accession>A0ACB0JY47</accession>